<keyword evidence="2" id="KW-0677">Repeat</keyword>
<sequence>MESILELREDIIINKNNAQNILESILENTNKNIRELKITQELQGDVDFSILNQMNFGLVEYISISEGNVTSIVNLPNKLTTLIIKQNLIIDIDNLPLSLTHLQIEENYVNKIEISNLKKLTKLILNQNRLEELSGFPKTLEEVSVSYNKIKGLNLNGLGNLTTLRVSENPITVIEGYPESVVYFSNENTPSIEFRSAGELASLTDEQIQQSKQEKEMKKNYEEALLTYFDLKGKYEKKSYAVKKTAYQKQLTKKMKKIATKSVIPPCIKCKRNVGSRFYKENYRYIAICGDAKEPCNLNIRLYDGATSFLETELKQEMIGMEQIQEKIIKHKLDALFSYIGETVAAESYQIFMTEYNESFPYYSDLLQKYENLYFNPETTDMLRDSNKKVFNYIQDIQRLLKDYKESHNEELIKEVVQIHIENIIPTATHIRQAKNVTDEAILNYENKTTHMFNLPYSLSDLENALELPKVESFIY</sequence>
<dbReference type="SUPFAM" id="SSF52058">
    <property type="entry name" value="L domain-like"/>
    <property type="match status" value="1"/>
</dbReference>
<dbReference type="SMART" id="SM00365">
    <property type="entry name" value="LRR_SD22"/>
    <property type="match status" value="4"/>
</dbReference>
<dbReference type="InterPro" id="IPR001611">
    <property type="entry name" value="Leu-rich_rpt"/>
</dbReference>
<evidence type="ECO:0000256" key="1">
    <source>
        <dbReference type="ARBA" id="ARBA00022614"/>
    </source>
</evidence>
<evidence type="ECO:0000256" key="2">
    <source>
        <dbReference type="ARBA" id="ARBA00022737"/>
    </source>
</evidence>
<evidence type="ECO:0000313" key="3">
    <source>
        <dbReference type="EMBL" id="QHT94476.1"/>
    </source>
</evidence>
<proteinExistence type="predicted"/>
<dbReference type="PANTHER" id="PTHR15454">
    <property type="entry name" value="NISCHARIN RELATED"/>
    <property type="match status" value="1"/>
</dbReference>
<dbReference type="PROSITE" id="PS51450">
    <property type="entry name" value="LRR"/>
    <property type="match status" value="1"/>
</dbReference>
<keyword evidence="1" id="KW-0433">Leucine-rich repeat</keyword>
<evidence type="ECO:0008006" key="4">
    <source>
        <dbReference type="Google" id="ProtNLM"/>
    </source>
</evidence>
<organism evidence="3">
    <name type="scientific">viral metagenome</name>
    <dbReference type="NCBI Taxonomy" id="1070528"/>
    <lineage>
        <taxon>unclassified sequences</taxon>
        <taxon>metagenomes</taxon>
        <taxon>organismal metagenomes</taxon>
    </lineage>
</organism>
<dbReference type="Gene3D" id="3.80.10.10">
    <property type="entry name" value="Ribonuclease Inhibitor"/>
    <property type="match status" value="1"/>
</dbReference>
<dbReference type="InterPro" id="IPR032675">
    <property type="entry name" value="LRR_dom_sf"/>
</dbReference>
<dbReference type="GO" id="GO:0005737">
    <property type="term" value="C:cytoplasm"/>
    <property type="evidence" value="ECO:0007669"/>
    <property type="project" value="TreeGrafter"/>
</dbReference>
<name>A0A6C0IPU9_9ZZZZ</name>
<accession>A0A6C0IPU9</accession>
<protein>
    <recommendedName>
        <fullName evidence="4">Leucine-rich repeat domain-containing protein</fullName>
    </recommendedName>
</protein>
<dbReference type="AlphaFoldDB" id="A0A6C0IPU9"/>
<dbReference type="EMBL" id="MN740222">
    <property type="protein sequence ID" value="QHT94476.1"/>
    <property type="molecule type" value="Genomic_DNA"/>
</dbReference>
<reference evidence="3" key="1">
    <citation type="journal article" date="2020" name="Nature">
        <title>Giant virus diversity and host interactions through global metagenomics.</title>
        <authorList>
            <person name="Schulz F."/>
            <person name="Roux S."/>
            <person name="Paez-Espino D."/>
            <person name="Jungbluth S."/>
            <person name="Walsh D.A."/>
            <person name="Denef V.J."/>
            <person name="McMahon K.D."/>
            <person name="Konstantinidis K.T."/>
            <person name="Eloe-Fadrosh E.A."/>
            <person name="Kyrpides N.C."/>
            <person name="Woyke T."/>
        </authorList>
    </citation>
    <scope>NUCLEOTIDE SEQUENCE</scope>
    <source>
        <strain evidence="3">GVMAG-M-3300024258-28</strain>
    </source>
</reference>